<dbReference type="Gene3D" id="2.60.40.10">
    <property type="entry name" value="Immunoglobulins"/>
    <property type="match status" value="3"/>
</dbReference>
<accession>A0A345SRB9</accession>
<feature type="domain" description="Fibronectin type-III" evidence="5">
    <location>
        <begin position="394"/>
        <end position="489"/>
    </location>
</feature>
<keyword evidence="7" id="KW-1185">Reference proteome</keyword>
<organism evidence="6 7">
    <name type="scientific">Peterkaempfera bronchialis</name>
    <dbReference type="NCBI Taxonomy" id="2126346"/>
    <lineage>
        <taxon>Bacteria</taxon>
        <taxon>Bacillati</taxon>
        <taxon>Actinomycetota</taxon>
        <taxon>Actinomycetes</taxon>
        <taxon>Kitasatosporales</taxon>
        <taxon>Streptomycetaceae</taxon>
        <taxon>Peterkaempfera</taxon>
    </lineage>
</organism>
<keyword evidence="4" id="KW-0732">Signal</keyword>
<dbReference type="InterPro" id="IPR032109">
    <property type="entry name" value="Big_3_5"/>
</dbReference>
<dbReference type="SUPFAM" id="SSF53850">
    <property type="entry name" value="Periplasmic binding protein-like II"/>
    <property type="match status" value="1"/>
</dbReference>
<dbReference type="SMART" id="SM00060">
    <property type="entry name" value="FN3"/>
    <property type="match status" value="1"/>
</dbReference>
<dbReference type="SUPFAM" id="SSF49265">
    <property type="entry name" value="Fibronectin type III"/>
    <property type="match status" value="1"/>
</dbReference>
<dbReference type="Proteomes" id="UP000249340">
    <property type="component" value="Chromosome"/>
</dbReference>
<dbReference type="GO" id="GO:0000272">
    <property type="term" value="P:polysaccharide catabolic process"/>
    <property type="evidence" value="ECO:0007669"/>
    <property type="project" value="UniProtKB-KW"/>
</dbReference>
<evidence type="ECO:0000313" key="7">
    <source>
        <dbReference type="Proteomes" id="UP000249340"/>
    </source>
</evidence>
<dbReference type="EMBL" id="CP031264">
    <property type="protein sequence ID" value="AXI76274.1"/>
    <property type="molecule type" value="Genomic_DNA"/>
</dbReference>
<evidence type="ECO:0000256" key="2">
    <source>
        <dbReference type="ARBA" id="ARBA00023326"/>
    </source>
</evidence>
<sequence>MGTTRPTAALAAVLTAAVAVGSLALATPATADPTPAGTYRKLVGVGSDTTQDVLNALAGDIVNGKNYAATAVTAEGAGLASYDALDPVTGAAHGDIRTRQNGPLLPRPNGSGEGRQALSASLVGSTFLSSASAIGGQVDFARSSGGPSATGTALTFIPFARDAVGYVAKGDFLKNLTPDQLKEIYSGSLTELGGHPVNPLIPQSSSGTRKFFLSAIGIGSSPLGSNVHDSVGGKLIEENRADGVILNDGDLIPFSAASWIAQTNGIAPDRSTTAAKGGAFIGSVALSGTTATSPVAAAAGGLAPNTDYFDNATFGRDVYNVVPSRAIDPTGAFFDKALYDVFVTNGAHKAALASDDAKKVIADFGFLNESYNGSVNPAQHAKLGALESGAAQGLPTAVRSLTATTGAGSLKASWTAPAASDLPVTDYRVLVTRADGSLVASKDLLAATTSLSLTGLPAGRYGVEVYANSLNGAGVSTSISASVPAIPKSASKVTAKAAPDKVAYGKVPHIAVTVTGTPTAVPTGKVTVREGKATLGTGTLNKAGQVSVALSSRLTPGWHNLTVAYDGDSRFNGSSGAARLGINRASASVSAKAPASVRHTARAKVAVTVTAQGTVPGGKVQILEGRKVIATGVLRGGKVTVTLPKLKKGKHVLHAVYTGSSTVAPVSGRNTTVRSL</sequence>
<keyword evidence="2" id="KW-0624">Polysaccharide degradation</keyword>
<dbReference type="KEGG" id="stri:C7M71_001065"/>
<keyword evidence="1" id="KW-0326">Glycosidase</keyword>
<dbReference type="InterPro" id="IPR036116">
    <property type="entry name" value="FN3_sf"/>
</dbReference>
<evidence type="ECO:0000256" key="4">
    <source>
        <dbReference type="SAM" id="SignalP"/>
    </source>
</evidence>
<keyword evidence="1" id="KW-0378">Hydrolase</keyword>
<dbReference type="AlphaFoldDB" id="A0A345SRB9"/>
<proteinExistence type="predicted"/>
<dbReference type="InterPro" id="IPR013783">
    <property type="entry name" value="Ig-like_fold"/>
</dbReference>
<dbReference type="PROSITE" id="PS50853">
    <property type="entry name" value="FN3"/>
    <property type="match status" value="1"/>
</dbReference>
<feature type="chain" id="PRO_5016649520" description="Fibronectin type-III domain-containing protein" evidence="4">
    <location>
        <begin position="32"/>
        <end position="676"/>
    </location>
</feature>
<gene>
    <name evidence="6" type="ORF">C7M71_001065</name>
</gene>
<dbReference type="Gene3D" id="3.40.190.10">
    <property type="entry name" value="Periplasmic binding protein-like II"/>
    <property type="match status" value="2"/>
</dbReference>
<dbReference type="Pfam" id="PF12849">
    <property type="entry name" value="PBP_like_2"/>
    <property type="match status" value="1"/>
</dbReference>
<dbReference type="OrthoDB" id="3636760at2"/>
<reference evidence="7" key="1">
    <citation type="submission" date="2018-07" db="EMBL/GenBank/DDBJ databases">
        <title>Streptacidiphilus bronchialis DSM 106435 chromosome.</title>
        <authorList>
            <person name="Batra D."/>
            <person name="Gulvik C.A."/>
        </authorList>
    </citation>
    <scope>NUCLEOTIDE SEQUENCE [LARGE SCALE GENOMIC DNA]</scope>
    <source>
        <strain evidence="7">DSM 106435</strain>
    </source>
</reference>
<evidence type="ECO:0000259" key="5">
    <source>
        <dbReference type="PROSITE" id="PS50853"/>
    </source>
</evidence>
<dbReference type="GO" id="GO:0016798">
    <property type="term" value="F:hydrolase activity, acting on glycosyl bonds"/>
    <property type="evidence" value="ECO:0007669"/>
    <property type="project" value="UniProtKB-KW"/>
</dbReference>
<dbReference type="Pfam" id="PF16640">
    <property type="entry name" value="Big_3_5"/>
    <property type="match status" value="2"/>
</dbReference>
<feature type="signal peptide" evidence="4">
    <location>
        <begin position="1"/>
        <end position="31"/>
    </location>
</feature>
<dbReference type="InterPro" id="IPR003961">
    <property type="entry name" value="FN3_dom"/>
</dbReference>
<dbReference type="InterPro" id="IPR024370">
    <property type="entry name" value="PBP_domain"/>
</dbReference>
<evidence type="ECO:0000256" key="3">
    <source>
        <dbReference type="SAM" id="MobiDB-lite"/>
    </source>
</evidence>
<keyword evidence="2" id="KW-0119">Carbohydrate metabolism</keyword>
<evidence type="ECO:0000256" key="1">
    <source>
        <dbReference type="ARBA" id="ARBA00023295"/>
    </source>
</evidence>
<feature type="region of interest" description="Disordered" evidence="3">
    <location>
        <begin position="93"/>
        <end position="113"/>
    </location>
</feature>
<dbReference type="CDD" id="cd00063">
    <property type="entry name" value="FN3"/>
    <property type="match status" value="1"/>
</dbReference>
<name>A0A345SRB9_9ACTN</name>
<dbReference type="RefSeq" id="WP_111495388.1">
    <property type="nucleotide sequence ID" value="NZ_CP031264.1"/>
</dbReference>
<protein>
    <recommendedName>
        <fullName evidence="5">Fibronectin type-III domain-containing protein</fullName>
    </recommendedName>
</protein>
<evidence type="ECO:0000313" key="6">
    <source>
        <dbReference type="EMBL" id="AXI76274.1"/>
    </source>
</evidence>